<dbReference type="Proteomes" id="UP000595446">
    <property type="component" value="Chromosome"/>
</dbReference>
<keyword evidence="8" id="KW-1185">Reference proteome</keyword>
<sequence length="310" mass="33738">MTGAQDDKWDLASGVGATATMVAAGRALASRDTRALIDDPFAEPLVQAVGMEFFTKLAKGELDLSMVDASSGAFMQLMVDATALRTKYFDEYFLDSARNGLRQAVILASGLDTRAYRLAWPPAMVVYEIDQPRILEFKDAVLDEIGAAPTAERRTVGIDLRNDWPSALCEQGFDPTAPTAWSAEGLLMYLPAQNQDRLCDTISLLSAVGSTIATEYVPASTAANTTRSRAMGDNWRARGFGLDMESLTFTGERSNVMEYLEALGWRVDGVAVDELFFRNGIERVCIADADPLEGVVYLSGTFSGRQPVRT</sequence>
<dbReference type="OrthoDB" id="9806164at2"/>
<dbReference type="InterPro" id="IPR029063">
    <property type="entry name" value="SAM-dependent_MTases_sf"/>
</dbReference>
<comment type="function">
    <text evidence="1 6">Exhibits S-adenosyl-L-methionine-dependent methyltransferase activity.</text>
</comment>
<gene>
    <name evidence="7" type="ORF">MHEC_21700</name>
</gene>
<dbReference type="InterPro" id="IPR007213">
    <property type="entry name" value="Ppm1/Ppm2/Tcmp"/>
</dbReference>
<evidence type="ECO:0000256" key="6">
    <source>
        <dbReference type="RuleBase" id="RU362030"/>
    </source>
</evidence>
<dbReference type="PANTHER" id="PTHR43619:SF2">
    <property type="entry name" value="S-ADENOSYL-L-METHIONINE-DEPENDENT METHYLTRANSFERASES SUPERFAMILY PROTEIN"/>
    <property type="match status" value="1"/>
</dbReference>
<dbReference type="EC" id="2.1.1.-" evidence="6"/>
<evidence type="ECO:0000313" key="8">
    <source>
        <dbReference type="Proteomes" id="UP000595446"/>
    </source>
</evidence>
<dbReference type="InterPro" id="IPR011610">
    <property type="entry name" value="SAM_mthyl_Trfase_ML2640-like"/>
</dbReference>
<dbReference type="GO" id="GO:0008168">
    <property type="term" value="F:methyltransferase activity"/>
    <property type="evidence" value="ECO:0007669"/>
    <property type="project" value="UniProtKB-UniRule"/>
</dbReference>
<dbReference type="RefSeq" id="WP_048893149.1">
    <property type="nucleotide sequence ID" value="NZ_AP024237.1"/>
</dbReference>
<organism evidence="7 8">
    <name type="scientific">Mycobacterium heckeshornense</name>
    <dbReference type="NCBI Taxonomy" id="110505"/>
    <lineage>
        <taxon>Bacteria</taxon>
        <taxon>Bacillati</taxon>
        <taxon>Actinomycetota</taxon>
        <taxon>Actinomycetes</taxon>
        <taxon>Mycobacteriales</taxon>
        <taxon>Mycobacteriaceae</taxon>
        <taxon>Mycobacterium</taxon>
    </lineage>
</organism>
<keyword evidence="5 6" id="KW-0949">S-adenosyl-L-methionine</keyword>
<evidence type="ECO:0000256" key="1">
    <source>
        <dbReference type="ARBA" id="ARBA00003907"/>
    </source>
</evidence>
<dbReference type="EMBL" id="AP024237">
    <property type="protein sequence ID" value="BCO35737.1"/>
    <property type="molecule type" value="Genomic_DNA"/>
</dbReference>
<dbReference type="PANTHER" id="PTHR43619">
    <property type="entry name" value="S-ADENOSYL-L-METHIONINE-DEPENDENT METHYLTRANSFERASE YKTD-RELATED"/>
    <property type="match status" value="1"/>
</dbReference>
<evidence type="ECO:0000256" key="2">
    <source>
        <dbReference type="ARBA" id="ARBA00008138"/>
    </source>
</evidence>
<evidence type="ECO:0000256" key="5">
    <source>
        <dbReference type="ARBA" id="ARBA00022691"/>
    </source>
</evidence>
<name>A0A2G8BD15_9MYCO</name>
<dbReference type="GO" id="GO:0032259">
    <property type="term" value="P:methylation"/>
    <property type="evidence" value="ECO:0007669"/>
    <property type="project" value="UniProtKB-KW"/>
</dbReference>
<dbReference type="SUPFAM" id="SSF53335">
    <property type="entry name" value="S-adenosyl-L-methionine-dependent methyltransferases"/>
    <property type="match status" value="1"/>
</dbReference>
<dbReference type="NCBIfam" id="TIGR00027">
    <property type="entry name" value="mthyl_TIGR00027"/>
    <property type="match status" value="1"/>
</dbReference>
<reference evidence="7 8" key="1">
    <citation type="submission" date="2020-12" db="EMBL/GenBank/DDBJ databases">
        <title>Complete genome sequence of Mycobacterium heckeshornense JCM 15655T, closely related to a pathogenic non-tuberculous mycobacterial species Mycobacterium xenopi.</title>
        <authorList>
            <person name="Yoshida M."/>
            <person name="Fukano H."/>
            <person name="Asakura T."/>
            <person name="Suzuki M."/>
            <person name="Hoshino Y."/>
        </authorList>
    </citation>
    <scope>NUCLEOTIDE SEQUENCE [LARGE SCALE GENOMIC DNA]</scope>
    <source>
        <strain evidence="7 8">JCM 15655</strain>
    </source>
</reference>
<dbReference type="STRING" id="110505.ACT16_19705"/>
<proteinExistence type="inferred from homology"/>
<keyword evidence="3 6" id="KW-0489">Methyltransferase</keyword>
<evidence type="ECO:0000256" key="3">
    <source>
        <dbReference type="ARBA" id="ARBA00022603"/>
    </source>
</evidence>
<comment type="similarity">
    <text evidence="2 6">Belongs to the UPF0677 family.</text>
</comment>
<evidence type="ECO:0000256" key="4">
    <source>
        <dbReference type="ARBA" id="ARBA00022679"/>
    </source>
</evidence>
<accession>A0A2G8BD15</accession>
<keyword evidence="4 7" id="KW-0808">Transferase</keyword>
<evidence type="ECO:0000313" key="7">
    <source>
        <dbReference type="EMBL" id="BCO35737.1"/>
    </source>
</evidence>
<dbReference type="AlphaFoldDB" id="A0A2G8BD15"/>
<dbReference type="Pfam" id="PF04072">
    <property type="entry name" value="LCM"/>
    <property type="match status" value="1"/>
</dbReference>
<dbReference type="Gene3D" id="3.40.50.150">
    <property type="entry name" value="Vaccinia Virus protein VP39"/>
    <property type="match status" value="1"/>
</dbReference>
<protein>
    <recommendedName>
        <fullName evidence="6">S-adenosyl-L-methionine-dependent methyltransferase</fullName>
        <ecNumber evidence="6">2.1.1.-</ecNumber>
    </recommendedName>
</protein>